<dbReference type="PRINTS" id="PR00981">
    <property type="entry name" value="TRNASYNTHSER"/>
</dbReference>
<evidence type="ECO:0000313" key="11">
    <source>
        <dbReference type="EMBL" id="KAF1812266.1"/>
    </source>
</evidence>
<evidence type="ECO:0000313" key="13">
    <source>
        <dbReference type="RefSeq" id="XP_033533897.1"/>
    </source>
</evidence>
<feature type="region of interest" description="Disordered" evidence="9">
    <location>
        <begin position="373"/>
        <end position="401"/>
    </location>
</feature>
<dbReference type="Gene3D" id="1.10.287.40">
    <property type="entry name" value="Serine-tRNA synthetase, tRNA binding domain"/>
    <property type="match status" value="1"/>
</dbReference>
<feature type="compositionally biased region" description="Polar residues" evidence="9">
    <location>
        <begin position="471"/>
        <end position="481"/>
    </location>
</feature>
<dbReference type="SUPFAM" id="SSF55681">
    <property type="entry name" value="Class II aaRS and biotin synthetases"/>
    <property type="match status" value="1"/>
</dbReference>
<proteinExistence type="predicted"/>
<dbReference type="InterPro" id="IPR002317">
    <property type="entry name" value="Ser-tRNA-ligase_type_1"/>
</dbReference>
<protein>
    <recommendedName>
        <fullName evidence="1">serine--tRNA ligase</fullName>
        <ecNumber evidence="1">6.1.1.11</ecNumber>
    </recommendedName>
    <alternativeName>
        <fullName evidence="6">Seryl-tRNA synthetase</fullName>
    </alternativeName>
    <alternativeName>
        <fullName evidence="7">Seryl-tRNA(Ser) synthetase</fullName>
    </alternativeName>
</protein>
<dbReference type="GO" id="GO:0004828">
    <property type="term" value="F:serine-tRNA ligase activity"/>
    <property type="evidence" value="ECO:0007669"/>
    <property type="project" value="UniProtKB-EC"/>
</dbReference>
<evidence type="ECO:0000256" key="4">
    <source>
        <dbReference type="ARBA" id="ARBA00022840"/>
    </source>
</evidence>
<dbReference type="InterPro" id="IPR010978">
    <property type="entry name" value="tRNA-bd_arm"/>
</dbReference>
<keyword evidence="12" id="KW-1185">Reference proteome</keyword>
<evidence type="ECO:0000256" key="7">
    <source>
        <dbReference type="ARBA" id="ARBA00034892"/>
    </source>
</evidence>
<feature type="region of interest" description="Disordered" evidence="9">
    <location>
        <begin position="463"/>
        <end position="493"/>
    </location>
</feature>
<reference evidence="13" key="2">
    <citation type="submission" date="2020-04" db="EMBL/GenBank/DDBJ databases">
        <authorList>
            <consortium name="NCBI Genome Project"/>
        </authorList>
    </citation>
    <scope>NUCLEOTIDE SEQUENCE</scope>
    <source>
        <strain evidence="13">CBS 781.70</strain>
    </source>
</reference>
<dbReference type="GO" id="GO:0006434">
    <property type="term" value="P:seryl-tRNA aminoacylation"/>
    <property type="evidence" value="ECO:0007669"/>
    <property type="project" value="InterPro"/>
</dbReference>
<feature type="compositionally biased region" description="Polar residues" evidence="9">
    <location>
        <begin position="381"/>
        <end position="401"/>
    </location>
</feature>
<dbReference type="PANTHER" id="PTHR11778">
    <property type="entry name" value="SERYL-TRNA SYNTHETASE"/>
    <property type="match status" value="1"/>
</dbReference>
<dbReference type="PROSITE" id="PS50862">
    <property type="entry name" value="AA_TRNA_LIGASE_II"/>
    <property type="match status" value="1"/>
</dbReference>
<dbReference type="GO" id="GO:0005524">
    <property type="term" value="F:ATP binding"/>
    <property type="evidence" value="ECO:0007669"/>
    <property type="project" value="UniProtKB-KW"/>
</dbReference>
<keyword evidence="4" id="KW-0067">ATP-binding</keyword>
<reference evidence="13" key="3">
    <citation type="submission" date="2025-04" db="UniProtKB">
        <authorList>
            <consortium name="RefSeq"/>
        </authorList>
    </citation>
    <scope>IDENTIFICATION</scope>
    <source>
        <strain evidence="13">CBS 781.70</strain>
    </source>
</reference>
<dbReference type="InterPro" id="IPR002314">
    <property type="entry name" value="aa-tRNA-synt_IIb"/>
</dbReference>
<keyword evidence="5 11" id="KW-0030">Aminoacyl-tRNA synthetase</keyword>
<evidence type="ECO:0000256" key="3">
    <source>
        <dbReference type="ARBA" id="ARBA00022741"/>
    </source>
</evidence>
<evidence type="ECO:0000256" key="5">
    <source>
        <dbReference type="ARBA" id="ARBA00023146"/>
    </source>
</evidence>
<dbReference type="OrthoDB" id="10264585at2759"/>
<dbReference type="EC" id="6.1.1.11" evidence="1"/>
<gene>
    <name evidence="11 13" type="ORF">P152DRAFT_458659</name>
</gene>
<dbReference type="EMBL" id="ML975158">
    <property type="protein sequence ID" value="KAF1812266.1"/>
    <property type="molecule type" value="Genomic_DNA"/>
</dbReference>
<dbReference type="RefSeq" id="XP_033533897.1">
    <property type="nucleotide sequence ID" value="XM_033679511.1"/>
</dbReference>
<evidence type="ECO:0000256" key="2">
    <source>
        <dbReference type="ARBA" id="ARBA00022598"/>
    </source>
</evidence>
<evidence type="ECO:0000256" key="8">
    <source>
        <dbReference type="SAM" id="Coils"/>
    </source>
</evidence>
<keyword evidence="3" id="KW-0547">Nucleotide-binding</keyword>
<organism evidence="11">
    <name type="scientific">Eremomyces bilateralis CBS 781.70</name>
    <dbReference type="NCBI Taxonomy" id="1392243"/>
    <lineage>
        <taxon>Eukaryota</taxon>
        <taxon>Fungi</taxon>
        <taxon>Dikarya</taxon>
        <taxon>Ascomycota</taxon>
        <taxon>Pezizomycotina</taxon>
        <taxon>Dothideomycetes</taxon>
        <taxon>Dothideomycetes incertae sedis</taxon>
        <taxon>Eremomycetales</taxon>
        <taxon>Eremomycetaceae</taxon>
        <taxon>Eremomyces</taxon>
    </lineage>
</organism>
<name>A0A6G1G2X3_9PEZI</name>
<dbReference type="Proteomes" id="UP000504638">
    <property type="component" value="Unplaced"/>
</dbReference>
<dbReference type="GeneID" id="54420081"/>
<evidence type="ECO:0000313" key="12">
    <source>
        <dbReference type="Proteomes" id="UP000504638"/>
    </source>
</evidence>
<dbReference type="InterPro" id="IPR006195">
    <property type="entry name" value="aa-tRNA-synth_II"/>
</dbReference>
<evidence type="ECO:0000259" key="10">
    <source>
        <dbReference type="PROSITE" id="PS50862"/>
    </source>
</evidence>
<feature type="domain" description="Aminoacyl-transfer RNA synthetases class-II family profile" evidence="10">
    <location>
        <begin position="234"/>
        <end position="554"/>
    </location>
</feature>
<dbReference type="Gene3D" id="3.30.930.10">
    <property type="entry name" value="Bira Bifunctional Protein, Domain 2"/>
    <property type="match status" value="1"/>
</dbReference>
<dbReference type="SUPFAM" id="SSF46589">
    <property type="entry name" value="tRNA-binding arm"/>
    <property type="match status" value="1"/>
</dbReference>
<dbReference type="InterPro" id="IPR045864">
    <property type="entry name" value="aa-tRNA-synth_II/BPL/LPL"/>
</dbReference>
<dbReference type="InterPro" id="IPR042103">
    <property type="entry name" value="SerRS_1_N_sf"/>
</dbReference>
<evidence type="ECO:0000256" key="6">
    <source>
        <dbReference type="ARBA" id="ARBA00031113"/>
    </source>
</evidence>
<dbReference type="Pfam" id="PF00587">
    <property type="entry name" value="tRNA-synt_2b"/>
    <property type="match status" value="2"/>
</dbReference>
<accession>A0A6G1G2X3</accession>
<sequence length="571" mass="63193">MPLRPFRPPSICWSCRHQLQLTTPVYGNLHQRSYVRHSVAPRPSPDIKHIRRSPGLYSQNCVDRNYPSLAPLPFEIIAHFDRLNAIGKAARPLRERAKALRTTLAKAAYLSGDVAPYGRTKEHVDAVQEAGAQQATLLEEAREVKAQLDEIEREEAALNDGIENMALQLPNLSSTETPVGSEPIVLETHEPDPEDVVPSTIRRTHAEIGAELRLMDFTSAASTSGWGWYFLTNDGALLEQALVQYALEVAMEHGFRIVTPPSLVYSHIASAAGFQPRDQNGETQMYNIQQAEKDRNKPSMVLTGTAEIPFAGMKANTILEDTDLPDKVVGVSRCYRAEAGARGVDTKGLYRVHEFSKVELFGWCLPDENSNHTPVGKKGISSDSTPESAPNSTGRFSTTSSDADNQFAFATTNYSHAGQLFDSILAVQREILSSLCLPYRVLEQPTQDLGASATRKIDMEVIFPSRRRHPTSSATDQSSPKGSEDDGYGEVTSASLCTDYQTRRLATRVRMPMPMGKTTTFPHTVNGTAMAVPRVLAAILEHGWDEKRRAVRIPEVLQNWMGGREWIDGKR</sequence>
<keyword evidence="2" id="KW-0436">Ligase</keyword>
<evidence type="ECO:0000256" key="1">
    <source>
        <dbReference type="ARBA" id="ARBA00012840"/>
    </source>
</evidence>
<reference evidence="11 13" key="1">
    <citation type="submission" date="2020-01" db="EMBL/GenBank/DDBJ databases">
        <authorList>
            <consortium name="DOE Joint Genome Institute"/>
            <person name="Haridas S."/>
            <person name="Albert R."/>
            <person name="Binder M."/>
            <person name="Bloem J."/>
            <person name="Labutti K."/>
            <person name="Salamov A."/>
            <person name="Andreopoulos B."/>
            <person name="Baker S.E."/>
            <person name="Barry K."/>
            <person name="Bills G."/>
            <person name="Bluhm B.H."/>
            <person name="Cannon C."/>
            <person name="Castanera R."/>
            <person name="Culley D.E."/>
            <person name="Daum C."/>
            <person name="Ezra D."/>
            <person name="Gonzalez J.B."/>
            <person name="Henrissat B."/>
            <person name="Kuo A."/>
            <person name="Liang C."/>
            <person name="Lipzen A."/>
            <person name="Lutzoni F."/>
            <person name="Magnuson J."/>
            <person name="Mondo S."/>
            <person name="Nolan M."/>
            <person name="Ohm R."/>
            <person name="Pangilinan J."/>
            <person name="Park H.-J."/>
            <person name="Ramirez L."/>
            <person name="Alfaro M."/>
            <person name="Sun H."/>
            <person name="Tritt A."/>
            <person name="Yoshinaga Y."/>
            <person name="Zwiers L.-H."/>
            <person name="Turgeon B.G."/>
            <person name="Goodwin S.B."/>
            <person name="Spatafora J.W."/>
            <person name="Crous P.W."/>
            <person name="Grigoriev I.V."/>
        </authorList>
    </citation>
    <scope>NUCLEOTIDE SEQUENCE</scope>
    <source>
        <strain evidence="11 13">CBS 781.70</strain>
    </source>
</reference>
<keyword evidence="8" id="KW-0175">Coiled coil</keyword>
<evidence type="ECO:0000256" key="9">
    <source>
        <dbReference type="SAM" id="MobiDB-lite"/>
    </source>
</evidence>
<dbReference type="AlphaFoldDB" id="A0A6G1G2X3"/>
<feature type="coiled-coil region" evidence="8">
    <location>
        <begin position="134"/>
        <end position="168"/>
    </location>
</feature>